<evidence type="ECO:0000256" key="1">
    <source>
        <dbReference type="SAM" id="MobiDB-lite"/>
    </source>
</evidence>
<reference evidence="3" key="2">
    <citation type="journal article" date="2021" name="PeerJ">
        <title>Extensive microbial diversity within the chicken gut microbiome revealed by metagenomics and culture.</title>
        <authorList>
            <person name="Gilroy R."/>
            <person name="Ravi A."/>
            <person name="Getino M."/>
            <person name="Pursley I."/>
            <person name="Horton D.L."/>
            <person name="Alikhan N.F."/>
            <person name="Baker D."/>
            <person name="Gharbi K."/>
            <person name="Hall N."/>
            <person name="Watson M."/>
            <person name="Adriaenssens E.M."/>
            <person name="Foster-Nyarko E."/>
            <person name="Jarju S."/>
            <person name="Secka A."/>
            <person name="Antonio M."/>
            <person name="Oren A."/>
            <person name="Chaudhuri R.R."/>
            <person name="La Ragione R."/>
            <person name="Hildebrand F."/>
            <person name="Pallen M.J."/>
        </authorList>
    </citation>
    <scope>NUCLEOTIDE SEQUENCE</scope>
    <source>
        <strain evidence="3">ChiSjej1B19-3389</strain>
    </source>
</reference>
<comment type="caution">
    <text evidence="3">The sequence shown here is derived from an EMBL/GenBank/DDBJ whole genome shotgun (WGS) entry which is preliminary data.</text>
</comment>
<proteinExistence type="predicted"/>
<dbReference type="AlphaFoldDB" id="A0A9D0ZI11"/>
<keyword evidence="2" id="KW-1133">Transmembrane helix</keyword>
<dbReference type="Proteomes" id="UP000886787">
    <property type="component" value="Unassembled WGS sequence"/>
</dbReference>
<evidence type="ECO:0000313" key="3">
    <source>
        <dbReference type="EMBL" id="HIQ80755.1"/>
    </source>
</evidence>
<protein>
    <submittedName>
        <fullName evidence="3">Uncharacterized protein</fullName>
    </submittedName>
</protein>
<sequence length="77" mass="8617">MANAHAGGARTESVEKYSGKPQRSPKTRRFAEEGAILWRAEKTKTNRRTLFVRIVAIVCAALTVGLYDRRLSVVWLG</sequence>
<feature type="transmembrane region" description="Helical" evidence="2">
    <location>
        <begin position="50"/>
        <end position="67"/>
    </location>
</feature>
<evidence type="ECO:0000256" key="2">
    <source>
        <dbReference type="SAM" id="Phobius"/>
    </source>
</evidence>
<organism evidence="3 4">
    <name type="scientific">Candidatus Scatavimonas merdigallinarum</name>
    <dbReference type="NCBI Taxonomy" id="2840914"/>
    <lineage>
        <taxon>Bacteria</taxon>
        <taxon>Bacillati</taxon>
        <taxon>Bacillota</taxon>
        <taxon>Clostridia</taxon>
        <taxon>Eubacteriales</taxon>
        <taxon>Oscillospiraceae</taxon>
        <taxon>Oscillospiraceae incertae sedis</taxon>
        <taxon>Candidatus Scatavimonas</taxon>
    </lineage>
</organism>
<accession>A0A9D0ZI11</accession>
<evidence type="ECO:0000313" key="4">
    <source>
        <dbReference type="Proteomes" id="UP000886787"/>
    </source>
</evidence>
<keyword evidence="2" id="KW-0472">Membrane</keyword>
<feature type="region of interest" description="Disordered" evidence="1">
    <location>
        <begin position="1"/>
        <end position="28"/>
    </location>
</feature>
<keyword evidence="2" id="KW-0812">Transmembrane</keyword>
<dbReference type="EMBL" id="DVFW01000026">
    <property type="protein sequence ID" value="HIQ80755.1"/>
    <property type="molecule type" value="Genomic_DNA"/>
</dbReference>
<reference evidence="3" key="1">
    <citation type="submission" date="2020-10" db="EMBL/GenBank/DDBJ databases">
        <authorList>
            <person name="Gilroy R."/>
        </authorList>
    </citation>
    <scope>NUCLEOTIDE SEQUENCE</scope>
    <source>
        <strain evidence="3">ChiSjej1B19-3389</strain>
    </source>
</reference>
<gene>
    <name evidence="3" type="ORF">IAD32_05650</name>
</gene>
<name>A0A9D0ZI11_9FIRM</name>